<dbReference type="InterPro" id="IPR004360">
    <property type="entry name" value="Glyas_Fos-R_dOase_dom"/>
</dbReference>
<dbReference type="Gene3D" id="3.10.180.10">
    <property type="entry name" value="2,3-Dihydroxybiphenyl 1,2-Dioxygenase, domain 1"/>
    <property type="match status" value="1"/>
</dbReference>
<dbReference type="RefSeq" id="WP_101058896.1">
    <property type="nucleotide sequence ID" value="NZ_AP024614.1"/>
</dbReference>
<evidence type="ECO:0000313" key="3">
    <source>
        <dbReference type="Proteomes" id="UP000254069"/>
    </source>
</evidence>
<gene>
    <name evidence="2" type="ORF">NCTC10738_04074</name>
</gene>
<organism evidence="2 3">
    <name type="scientific">Shewanella algae</name>
    <dbReference type="NCBI Taxonomy" id="38313"/>
    <lineage>
        <taxon>Bacteria</taxon>
        <taxon>Pseudomonadati</taxon>
        <taxon>Pseudomonadota</taxon>
        <taxon>Gammaproteobacteria</taxon>
        <taxon>Alteromonadales</taxon>
        <taxon>Shewanellaceae</taxon>
        <taxon>Shewanella</taxon>
    </lineage>
</organism>
<dbReference type="SUPFAM" id="SSF54593">
    <property type="entry name" value="Glyoxalase/Bleomycin resistance protein/Dihydroxybiphenyl dioxygenase"/>
    <property type="match status" value="1"/>
</dbReference>
<dbReference type="InterPro" id="IPR029068">
    <property type="entry name" value="Glyas_Bleomycin-R_OHBP_Dase"/>
</dbReference>
<sequence>MFSAIDIDHLVLICSSLETSEAFYTQVLGARFERRLDAPSLLQLRFGGALIDLVPRSDQPAGLNMAHFCLNIAAKDEASVLQHLEQHGVHHEGFSEKYGARGYSRSIYIYDPDGNQVELKLLSRQQQSGQ</sequence>
<dbReference type="PANTHER" id="PTHR21366">
    <property type="entry name" value="GLYOXALASE FAMILY PROTEIN"/>
    <property type="match status" value="1"/>
</dbReference>
<dbReference type="Proteomes" id="UP000254069">
    <property type="component" value="Unassembled WGS sequence"/>
</dbReference>
<protein>
    <submittedName>
        <fullName evidence="2">Virulence protein STM3117</fullName>
    </submittedName>
</protein>
<evidence type="ECO:0000259" key="1">
    <source>
        <dbReference type="PROSITE" id="PS51819"/>
    </source>
</evidence>
<dbReference type="PROSITE" id="PS51819">
    <property type="entry name" value="VOC"/>
    <property type="match status" value="1"/>
</dbReference>
<proteinExistence type="predicted"/>
<accession>A0A380BY76</accession>
<reference evidence="2 3" key="1">
    <citation type="submission" date="2018-06" db="EMBL/GenBank/DDBJ databases">
        <authorList>
            <consortium name="Pathogen Informatics"/>
            <person name="Doyle S."/>
        </authorList>
    </citation>
    <scope>NUCLEOTIDE SEQUENCE [LARGE SCALE GENOMIC DNA]</scope>
    <source>
        <strain evidence="2 3">NCTC10738</strain>
    </source>
</reference>
<name>A0A380BY76_9GAMM</name>
<dbReference type="InterPro" id="IPR050383">
    <property type="entry name" value="GlyoxalaseI/FosfomycinResist"/>
</dbReference>
<dbReference type="EMBL" id="UGYO01000002">
    <property type="protein sequence ID" value="SUJ08301.1"/>
    <property type="molecule type" value="Genomic_DNA"/>
</dbReference>
<dbReference type="AlphaFoldDB" id="A0A380BY76"/>
<feature type="domain" description="VOC" evidence="1">
    <location>
        <begin position="6"/>
        <end position="122"/>
    </location>
</feature>
<dbReference type="InterPro" id="IPR037523">
    <property type="entry name" value="VOC_core"/>
</dbReference>
<evidence type="ECO:0000313" key="2">
    <source>
        <dbReference type="EMBL" id="SUJ08301.1"/>
    </source>
</evidence>
<dbReference type="PANTHER" id="PTHR21366:SF14">
    <property type="entry name" value="GLYOXALASE DOMAIN-CONTAINING PROTEIN 5"/>
    <property type="match status" value="1"/>
</dbReference>
<dbReference type="Pfam" id="PF00903">
    <property type="entry name" value="Glyoxalase"/>
    <property type="match status" value="1"/>
</dbReference>
<keyword evidence="3" id="KW-1185">Reference proteome</keyword>